<keyword evidence="1" id="KW-0812">Transmembrane</keyword>
<dbReference type="EMBL" id="FNLM01000034">
    <property type="protein sequence ID" value="SDU26455.1"/>
    <property type="molecule type" value="Genomic_DNA"/>
</dbReference>
<evidence type="ECO:0000313" key="5">
    <source>
        <dbReference type="Proteomes" id="UP001265083"/>
    </source>
</evidence>
<keyword evidence="1" id="KW-1133">Transmembrane helix</keyword>
<organism evidence="3 4">
    <name type="scientific">Gordonia westfalica</name>
    <dbReference type="NCBI Taxonomy" id="158898"/>
    <lineage>
        <taxon>Bacteria</taxon>
        <taxon>Bacillati</taxon>
        <taxon>Actinomycetota</taxon>
        <taxon>Actinomycetes</taxon>
        <taxon>Mycobacteriales</taxon>
        <taxon>Gordoniaceae</taxon>
        <taxon>Gordonia</taxon>
    </lineage>
</organism>
<evidence type="ECO:0000256" key="1">
    <source>
        <dbReference type="SAM" id="Phobius"/>
    </source>
</evidence>
<evidence type="ECO:0000313" key="2">
    <source>
        <dbReference type="EMBL" id="MDS1116794.1"/>
    </source>
</evidence>
<evidence type="ECO:0000313" key="3">
    <source>
        <dbReference type="EMBL" id="SDU26455.1"/>
    </source>
</evidence>
<evidence type="ECO:0000313" key="4">
    <source>
        <dbReference type="Proteomes" id="UP000183180"/>
    </source>
</evidence>
<feature type="transmembrane region" description="Helical" evidence="1">
    <location>
        <begin position="47"/>
        <end position="68"/>
    </location>
</feature>
<keyword evidence="1" id="KW-0472">Membrane</keyword>
<proteinExistence type="predicted"/>
<dbReference type="GeneID" id="77172700"/>
<dbReference type="RefSeq" id="WP_074852728.1">
    <property type="nucleotide sequence ID" value="NZ_FNLM01000034.1"/>
</dbReference>
<accession>A0A1H2H3U1</accession>
<reference evidence="3 4" key="1">
    <citation type="submission" date="2016-10" db="EMBL/GenBank/DDBJ databases">
        <authorList>
            <person name="de Groot N.N."/>
        </authorList>
    </citation>
    <scope>NUCLEOTIDE SEQUENCE [LARGE SCALE GENOMIC DNA]</scope>
    <source>
        <strain evidence="3 4">DSM 44215</strain>
    </source>
</reference>
<gene>
    <name evidence="2" type="ORF">RD149_23945</name>
    <name evidence="3" type="ORF">SAMN04488548_134256</name>
</gene>
<dbReference type="EMBL" id="JAVLUS010000035">
    <property type="protein sequence ID" value="MDS1116794.1"/>
    <property type="molecule type" value="Genomic_DNA"/>
</dbReference>
<dbReference type="AlphaFoldDB" id="A0A1H2H3U1"/>
<evidence type="ECO:0008006" key="6">
    <source>
        <dbReference type="Google" id="ProtNLM"/>
    </source>
</evidence>
<name>A0A1H2H3U1_9ACTN</name>
<dbReference type="Proteomes" id="UP001265083">
    <property type="component" value="Unassembled WGS sequence"/>
</dbReference>
<dbReference type="Proteomes" id="UP000183180">
    <property type="component" value="Unassembled WGS sequence"/>
</dbReference>
<sequence>MPKPEETTNLCACLALFAALLGLIPVTVVFAFIAFSEVQRRPYERGAGIAISALLIAIVEIIATLIALRHFGLPPFNG</sequence>
<keyword evidence="5" id="KW-1185">Reference proteome</keyword>
<reference evidence="2 5" key="2">
    <citation type="submission" date="2023-08" db="EMBL/GenBank/DDBJ databases">
        <title>Bioegradation of LLDPE and BLDPE plastic by marine bacteria from coast plastic debris.</title>
        <authorList>
            <person name="Rong Z."/>
        </authorList>
    </citation>
    <scope>NUCLEOTIDE SEQUENCE [LARGE SCALE GENOMIC DNA]</scope>
    <source>
        <strain evidence="2 5">Z-2</strain>
    </source>
</reference>
<protein>
    <recommendedName>
        <fullName evidence="6">DUF4190 domain-containing protein</fullName>
    </recommendedName>
</protein>